<sequence>MNPGFLALQMSRFVSADAAPRTLIRLNSATTMNPGRGDSMMIDRRRTTAVFAAFGVLGVAACGADPKVLTSYTPAAGVSGSSDTVKVQNLVLINGDGQARVSAAVVSRKNDQVAGITGQPLTSNNSLSGRSFTVRSVHVKLPAQTSVNLTQSSLQAPVKGLSDGLLAKVTIKFAHSVPITLDAPVVPSTHPDFEKHAPSGVPSAQS</sequence>
<protein>
    <recommendedName>
        <fullName evidence="3">Tat pathway signal sequence domain protein</fullName>
    </recommendedName>
</protein>
<evidence type="ECO:0000313" key="1">
    <source>
        <dbReference type="EMBL" id="EFS92521.1"/>
    </source>
</evidence>
<proteinExistence type="predicted"/>
<organism evidence="1 2">
    <name type="scientific">Cutibacterium modestum HL044PA1</name>
    <dbReference type="NCBI Taxonomy" id="765109"/>
    <lineage>
        <taxon>Bacteria</taxon>
        <taxon>Bacillati</taxon>
        <taxon>Actinomycetota</taxon>
        <taxon>Actinomycetes</taxon>
        <taxon>Propionibacteriales</taxon>
        <taxon>Propionibacteriaceae</taxon>
        <taxon>Cutibacterium</taxon>
        <taxon>Cutibacterium modestum</taxon>
    </lineage>
</organism>
<dbReference type="EMBL" id="ADZU01000022">
    <property type="protein sequence ID" value="EFS92521.1"/>
    <property type="molecule type" value="Genomic_DNA"/>
</dbReference>
<name>A0ABP2K6H3_9ACTN</name>
<evidence type="ECO:0008006" key="3">
    <source>
        <dbReference type="Google" id="ProtNLM"/>
    </source>
</evidence>
<keyword evidence="2" id="KW-1185">Reference proteome</keyword>
<gene>
    <name evidence="1" type="ORF">HMPREF9607_01308</name>
</gene>
<reference evidence="1" key="1">
    <citation type="submission" date="2010-08" db="EMBL/GenBank/DDBJ databases">
        <authorList>
            <person name="Weinstock G."/>
            <person name="Sodergren E."/>
            <person name="Clifton S."/>
            <person name="Fulton L."/>
            <person name="Fulton B."/>
            <person name="Courtney L."/>
            <person name="Fronick C."/>
            <person name="Harrison M."/>
            <person name="Strong C."/>
            <person name="Farmer C."/>
            <person name="Delahaunty K."/>
            <person name="Markovic C."/>
            <person name="Hall O."/>
            <person name="Minx P."/>
            <person name="Tomlinson C."/>
            <person name="Mitreva M."/>
            <person name="Hou S."/>
            <person name="Chen J."/>
            <person name="Wollam A."/>
            <person name="Pepin K.H."/>
            <person name="Johnson M."/>
            <person name="Bhonagiri V."/>
            <person name="Zhang X."/>
            <person name="Suruliraj S."/>
            <person name="Warren W."/>
            <person name="Chinwalla A."/>
            <person name="Mardis E.R."/>
            <person name="Wilson R.K."/>
        </authorList>
    </citation>
    <scope>NUCLEOTIDE SEQUENCE [LARGE SCALE GENOMIC DNA]</scope>
    <source>
        <strain evidence="1">HL044PA1</strain>
    </source>
</reference>
<evidence type="ECO:0000313" key="2">
    <source>
        <dbReference type="Proteomes" id="UP000003179"/>
    </source>
</evidence>
<comment type="caution">
    <text evidence="1">The sequence shown here is derived from an EMBL/GenBank/DDBJ whole genome shotgun (WGS) entry which is preliminary data.</text>
</comment>
<accession>A0ABP2K6H3</accession>
<dbReference type="Proteomes" id="UP000003179">
    <property type="component" value="Unassembled WGS sequence"/>
</dbReference>